<evidence type="ECO:0000256" key="3">
    <source>
        <dbReference type="ARBA" id="ARBA00022475"/>
    </source>
</evidence>
<dbReference type="InterPro" id="IPR051311">
    <property type="entry name" value="DedA_domain"/>
</dbReference>
<keyword evidence="10" id="KW-1185">Reference proteome</keyword>
<sequence>MFAALIDIPANVGYTLVFVLIAIETMGIPVPAETALIGAALLAHRGQMDIGTLTILAATAAILGDNVGFAIGRHFGRRVFVHPGPLLKHRLRVLELGEPFFERHGPKAVFLGRWVAGLRIASAWLAGMNKMPWPTFLFWNALGGITWAASIALSIYFLGDLAEHAIEVVGPISAGIVVAALVAFWVYRRRRKAVEARTTNSGTDGE</sequence>
<evidence type="ECO:0000313" key="10">
    <source>
        <dbReference type="Proteomes" id="UP001149140"/>
    </source>
</evidence>
<dbReference type="Pfam" id="PF09335">
    <property type="entry name" value="VTT_dom"/>
    <property type="match status" value="1"/>
</dbReference>
<comment type="similarity">
    <text evidence="2">Belongs to the DedA family.</text>
</comment>
<dbReference type="PANTHER" id="PTHR42709">
    <property type="entry name" value="ALKALINE PHOSPHATASE LIKE PROTEIN"/>
    <property type="match status" value="1"/>
</dbReference>
<dbReference type="RefSeq" id="WP_270042595.1">
    <property type="nucleotide sequence ID" value="NZ_JAPDOD010000024.1"/>
</dbReference>
<gene>
    <name evidence="9" type="ORF">OM076_23955</name>
</gene>
<dbReference type="Proteomes" id="UP001149140">
    <property type="component" value="Unassembled WGS sequence"/>
</dbReference>
<evidence type="ECO:0000313" key="9">
    <source>
        <dbReference type="EMBL" id="MDA0163351.1"/>
    </source>
</evidence>
<evidence type="ECO:0000256" key="7">
    <source>
        <dbReference type="SAM" id="Phobius"/>
    </source>
</evidence>
<evidence type="ECO:0000256" key="4">
    <source>
        <dbReference type="ARBA" id="ARBA00022692"/>
    </source>
</evidence>
<name>A0A9X3S4R3_9ACTN</name>
<reference evidence="9" key="1">
    <citation type="submission" date="2022-10" db="EMBL/GenBank/DDBJ databases">
        <title>The WGS of Solirubrobacter ginsenosidimutans DSM 21036.</title>
        <authorList>
            <person name="Jiang Z."/>
        </authorList>
    </citation>
    <scope>NUCLEOTIDE SEQUENCE</scope>
    <source>
        <strain evidence="9">DSM 21036</strain>
    </source>
</reference>
<keyword evidence="3" id="KW-1003">Cell membrane</keyword>
<comment type="caution">
    <text evidence="9">The sequence shown here is derived from an EMBL/GenBank/DDBJ whole genome shotgun (WGS) entry which is preliminary data.</text>
</comment>
<protein>
    <submittedName>
        <fullName evidence="9">DedA family protein</fullName>
    </submittedName>
</protein>
<feature type="transmembrane region" description="Helical" evidence="7">
    <location>
        <begin position="12"/>
        <end position="30"/>
    </location>
</feature>
<dbReference type="InterPro" id="IPR032816">
    <property type="entry name" value="VTT_dom"/>
</dbReference>
<evidence type="ECO:0000259" key="8">
    <source>
        <dbReference type="Pfam" id="PF09335"/>
    </source>
</evidence>
<feature type="transmembrane region" description="Helical" evidence="7">
    <location>
        <begin position="137"/>
        <end position="159"/>
    </location>
</feature>
<evidence type="ECO:0000256" key="2">
    <source>
        <dbReference type="ARBA" id="ARBA00010792"/>
    </source>
</evidence>
<evidence type="ECO:0000256" key="1">
    <source>
        <dbReference type="ARBA" id="ARBA00004651"/>
    </source>
</evidence>
<dbReference type="EMBL" id="JAPDOD010000024">
    <property type="protein sequence ID" value="MDA0163351.1"/>
    <property type="molecule type" value="Genomic_DNA"/>
</dbReference>
<feature type="domain" description="VTT" evidence="8">
    <location>
        <begin position="31"/>
        <end position="156"/>
    </location>
</feature>
<keyword evidence="6 7" id="KW-0472">Membrane</keyword>
<proteinExistence type="inferred from homology"/>
<keyword evidence="5 7" id="KW-1133">Transmembrane helix</keyword>
<dbReference type="AlphaFoldDB" id="A0A9X3S4R3"/>
<dbReference type="PANTHER" id="PTHR42709:SF6">
    <property type="entry name" value="UNDECAPRENYL PHOSPHATE TRANSPORTER A"/>
    <property type="match status" value="1"/>
</dbReference>
<evidence type="ECO:0000256" key="5">
    <source>
        <dbReference type="ARBA" id="ARBA00022989"/>
    </source>
</evidence>
<keyword evidence="4 7" id="KW-0812">Transmembrane</keyword>
<evidence type="ECO:0000256" key="6">
    <source>
        <dbReference type="ARBA" id="ARBA00023136"/>
    </source>
</evidence>
<comment type="subcellular location">
    <subcellularLocation>
        <location evidence="1">Cell membrane</location>
        <topology evidence="1">Multi-pass membrane protein</topology>
    </subcellularLocation>
</comment>
<dbReference type="GO" id="GO:0005886">
    <property type="term" value="C:plasma membrane"/>
    <property type="evidence" value="ECO:0007669"/>
    <property type="project" value="UniProtKB-SubCell"/>
</dbReference>
<feature type="transmembrane region" description="Helical" evidence="7">
    <location>
        <begin position="165"/>
        <end position="187"/>
    </location>
</feature>
<feature type="transmembrane region" description="Helical" evidence="7">
    <location>
        <begin position="50"/>
        <end position="71"/>
    </location>
</feature>
<accession>A0A9X3S4R3</accession>
<organism evidence="9 10">
    <name type="scientific">Solirubrobacter ginsenosidimutans</name>
    <dbReference type="NCBI Taxonomy" id="490573"/>
    <lineage>
        <taxon>Bacteria</taxon>
        <taxon>Bacillati</taxon>
        <taxon>Actinomycetota</taxon>
        <taxon>Thermoleophilia</taxon>
        <taxon>Solirubrobacterales</taxon>
        <taxon>Solirubrobacteraceae</taxon>
        <taxon>Solirubrobacter</taxon>
    </lineage>
</organism>